<protein>
    <submittedName>
        <fullName evidence="3">Stage II sporulation protein E</fullName>
    </submittedName>
</protein>
<keyword evidence="4" id="KW-1185">Reference proteome</keyword>
<dbReference type="Gene3D" id="3.30.450.40">
    <property type="match status" value="1"/>
</dbReference>
<dbReference type="AlphaFoldDB" id="A0A2A9E7R0"/>
<dbReference type="Gene3D" id="3.60.40.10">
    <property type="entry name" value="PPM-type phosphatase domain"/>
    <property type="match status" value="1"/>
</dbReference>
<dbReference type="InterPro" id="IPR035965">
    <property type="entry name" value="PAS-like_dom_sf"/>
</dbReference>
<evidence type="ECO:0000256" key="1">
    <source>
        <dbReference type="ARBA" id="ARBA00022801"/>
    </source>
</evidence>
<comment type="caution">
    <text evidence="3">The sequence shown here is derived from an EMBL/GenBank/DDBJ whole genome shotgun (WGS) entry which is preliminary data.</text>
</comment>
<evidence type="ECO:0000313" key="3">
    <source>
        <dbReference type="EMBL" id="PFG34259.1"/>
    </source>
</evidence>
<dbReference type="Pfam" id="PF07228">
    <property type="entry name" value="SpoIIE"/>
    <property type="match status" value="1"/>
</dbReference>
<evidence type="ECO:0000313" key="4">
    <source>
        <dbReference type="Proteomes" id="UP000225548"/>
    </source>
</evidence>
<evidence type="ECO:0000259" key="2">
    <source>
        <dbReference type="SMART" id="SM00331"/>
    </source>
</evidence>
<dbReference type="SMART" id="SM00331">
    <property type="entry name" value="PP2C_SIG"/>
    <property type="match status" value="1"/>
</dbReference>
<dbReference type="SUPFAM" id="SSF81606">
    <property type="entry name" value="PP2C-like"/>
    <property type="match status" value="1"/>
</dbReference>
<dbReference type="InterPro" id="IPR036457">
    <property type="entry name" value="PPM-type-like_dom_sf"/>
</dbReference>
<dbReference type="PANTHER" id="PTHR43156">
    <property type="entry name" value="STAGE II SPORULATION PROTEIN E-RELATED"/>
    <property type="match status" value="1"/>
</dbReference>
<feature type="domain" description="PPM-type phosphatase" evidence="2">
    <location>
        <begin position="293"/>
        <end position="507"/>
    </location>
</feature>
<keyword evidence="1" id="KW-0378">Hydrolase</keyword>
<gene>
    <name evidence="3" type="ORF">ATL42_2165</name>
</gene>
<dbReference type="OrthoDB" id="319881at2"/>
<dbReference type="PANTHER" id="PTHR43156:SF2">
    <property type="entry name" value="STAGE II SPORULATION PROTEIN E"/>
    <property type="match status" value="1"/>
</dbReference>
<dbReference type="InterPro" id="IPR029016">
    <property type="entry name" value="GAF-like_dom_sf"/>
</dbReference>
<dbReference type="EMBL" id="PDJG01000001">
    <property type="protein sequence ID" value="PFG34259.1"/>
    <property type="molecule type" value="Genomic_DNA"/>
</dbReference>
<dbReference type="RefSeq" id="WP_143556742.1">
    <property type="nucleotide sequence ID" value="NZ_PDJG01000001.1"/>
</dbReference>
<reference evidence="3 4" key="1">
    <citation type="submission" date="2017-10" db="EMBL/GenBank/DDBJ databases">
        <title>Sequencing the genomes of 1000 actinobacteria strains.</title>
        <authorList>
            <person name="Klenk H.-P."/>
        </authorList>
    </citation>
    <scope>NUCLEOTIDE SEQUENCE [LARGE SCALE GENOMIC DNA]</scope>
    <source>
        <strain evidence="3 4">DSM 18966</strain>
    </source>
</reference>
<sequence length="519" mass="54807">MTDSVPVPPPHERWEHSPSGLVTLRLDGTVLEANATVLRWLGRERSDVVDRVRLPSLFTVGGRIYWETHLSPLLHADGRFDEVALELKGAHGRLPVLLSAVVVGSDATTSVVQVALSSARERSRYERELLAARAAAETSEARARLLLRAASALSSAADVMSVADALLGAATESLGARSATLWVPDPAHGLRAIASVAEDPETSPRPDADPTGRVAQVRHGRVVVQLHGISALQGVLSVAPSTDAAADLVDLDALSGIAQQGGLALDRATLYEQNANVAHQLQRSLLSSEVPCSEQFVVTTAYRPGVVGLTVGGDWYDSFLPQDGVLSVVVGDVVGKGLTAASRMGQLRSAVRAVAGPGVGPAALLTRLDAFAGQLDGATSTTLAYGEIDLQTGSLRYACAGHLPPVLISADRPPRLLWDGRSVPLGVEARARTDAEVHLRPGDQLLLYTDGLVERRDRSLPDRLQDLLAAASDLPGRLPDDATAALMERLVRPGEGHDDVCVLLLTWRGPSQAGREPTG</sequence>
<organism evidence="3 4">
    <name type="scientific">Sanguibacter antarcticus</name>
    <dbReference type="NCBI Taxonomy" id="372484"/>
    <lineage>
        <taxon>Bacteria</taxon>
        <taxon>Bacillati</taxon>
        <taxon>Actinomycetota</taxon>
        <taxon>Actinomycetes</taxon>
        <taxon>Micrococcales</taxon>
        <taxon>Sanguibacteraceae</taxon>
        <taxon>Sanguibacter</taxon>
    </lineage>
</organism>
<dbReference type="SUPFAM" id="SSF55785">
    <property type="entry name" value="PYP-like sensor domain (PAS domain)"/>
    <property type="match status" value="1"/>
</dbReference>
<name>A0A2A9E7R0_9MICO</name>
<dbReference type="GO" id="GO:0016791">
    <property type="term" value="F:phosphatase activity"/>
    <property type="evidence" value="ECO:0007669"/>
    <property type="project" value="TreeGrafter"/>
</dbReference>
<dbReference type="InterPro" id="IPR052016">
    <property type="entry name" value="Bact_Sigma-Reg"/>
</dbReference>
<dbReference type="SUPFAM" id="SSF55781">
    <property type="entry name" value="GAF domain-like"/>
    <property type="match status" value="1"/>
</dbReference>
<dbReference type="Proteomes" id="UP000225548">
    <property type="component" value="Unassembled WGS sequence"/>
</dbReference>
<accession>A0A2A9E7R0</accession>
<proteinExistence type="predicted"/>
<dbReference type="InterPro" id="IPR001932">
    <property type="entry name" value="PPM-type_phosphatase-like_dom"/>
</dbReference>